<name>W1IPI7_9GAMM</name>
<proteinExistence type="predicted"/>
<dbReference type="Proteomes" id="UP000019197">
    <property type="component" value="Unassembled WGS sequence"/>
</dbReference>
<sequence length="43" mass="5304">MNLAERKVYRFSFFAFSIPHIYMILKQLTQLKPIDFNKEKRKL</sequence>
<organism evidence="1 2">
    <name type="scientific">Xenorhabdus cabanillasii JM26</name>
    <dbReference type="NCBI Taxonomy" id="1427517"/>
    <lineage>
        <taxon>Bacteria</taxon>
        <taxon>Pseudomonadati</taxon>
        <taxon>Pseudomonadota</taxon>
        <taxon>Gammaproteobacteria</taxon>
        <taxon>Enterobacterales</taxon>
        <taxon>Morganellaceae</taxon>
        <taxon>Xenorhabdus</taxon>
    </lineage>
</organism>
<evidence type="ECO:0000313" key="1">
    <source>
        <dbReference type="EMBL" id="CDL79521.1"/>
    </source>
</evidence>
<comment type="caution">
    <text evidence="1">The sequence shown here is derived from an EMBL/GenBank/DDBJ whole genome shotgun (WGS) entry which is preliminary data.</text>
</comment>
<reference evidence="1 2" key="1">
    <citation type="submission" date="2013-11" db="EMBL/GenBank/DDBJ databases">
        <title>Draft genome sequence and annotation of the entomopathogenic bacterium, Xenorhabdus cabanillasi strain JM26.</title>
        <authorList>
            <person name="Gualtieri M."/>
            <person name="Ogier J.C."/>
            <person name="Pages S."/>
            <person name="Givaudan A."/>
            <person name="Gaudriault S."/>
        </authorList>
    </citation>
    <scope>NUCLEOTIDE SEQUENCE [LARGE SCALE GENOMIC DNA]</scope>
    <source>
        <strain evidence="1 2">JM26</strain>
    </source>
</reference>
<dbReference type="AlphaFoldDB" id="W1IPI7"/>
<accession>W1IPI7</accession>
<protein>
    <submittedName>
        <fullName evidence="1">Uncharacterized protein</fullName>
    </submittedName>
</protein>
<gene>
    <name evidence="1" type="ORF">XCR1_1160034</name>
</gene>
<dbReference type="EMBL" id="CBXE010000020">
    <property type="protein sequence ID" value="CDL79521.1"/>
    <property type="molecule type" value="Genomic_DNA"/>
</dbReference>
<evidence type="ECO:0000313" key="2">
    <source>
        <dbReference type="Proteomes" id="UP000019197"/>
    </source>
</evidence>